<keyword evidence="4 8" id="KW-0210">Decarboxylase</keyword>
<comment type="pathway">
    <text evidence="2 8">Amino-acid biosynthesis; L-tryptophan biosynthesis; L-tryptophan from chorismate: step 4/5.</text>
</comment>
<keyword evidence="7 8" id="KW-0456">Lyase</keyword>
<evidence type="ECO:0000313" key="10">
    <source>
        <dbReference type="EMBL" id="QDY92656.1"/>
    </source>
</evidence>
<reference evidence="10" key="1">
    <citation type="submission" date="2019-04" db="EMBL/GenBank/DDBJ databases">
        <title>Deep-cultivation of Planctomycetes uncovers their unique biology.</title>
        <authorList>
            <person name="Wiegand S."/>
            <person name="Meyerdierks A."/>
            <person name="Amann R."/>
            <person name="Jogler C."/>
        </authorList>
    </citation>
    <scope>NUCLEOTIDE SEQUENCE</scope>
</reference>
<comment type="similarity">
    <text evidence="8">Belongs to the TrpC family.</text>
</comment>
<keyword evidence="3 8" id="KW-0028">Amino-acid biosynthesis</keyword>
<evidence type="ECO:0000256" key="6">
    <source>
        <dbReference type="ARBA" id="ARBA00023141"/>
    </source>
</evidence>
<dbReference type="EMBL" id="MK801296">
    <property type="protein sequence ID" value="QDY92656.1"/>
    <property type="molecule type" value="Genomic_DNA"/>
</dbReference>
<dbReference type="GO" id="GO:0004425">
    <property type="term" value="F:indole-3-glycerol-phosphate synthase activity"/>
    <property type="evidence" value="ECO:0007669"/>
    <property type="project" value="UniProtKB-UniRule"/>
</dbReference>
<proteinExistence type="inferred from homology"/>
<dbReference type="HAMAP" id="MF_00134_B">
    <property type="entry name" value="IGPS_B"/>
    <property type="match status" value="1"/>
</dbReference>
<dbReference type="InterPro" id="IPR013798">
    <property type="entry name" value="Indole-3-glycerol_P_synth_dom"/>
</dbReference>
<dbReference type="PROSITE" id="PS00614">
    <property type="entry name" value="IGPS"/>
    <property type="match status" value="1"/>
</dbReference>
<evidence type="ECO:0000256" key="7">
    <source>
        <dbReference type="ARBA" id="ARBA00023239"/>
    </source>
</evidence>
<dbReference type="UniPathway" id="UPA00035">
    <property type="reaction ID" value="UER00043"/>
</dbReference>
<dbReference type="InterPro" id="IPR013785">
    <property type="entry name" value="Aldolase_TIM"/>
</dbReference>
<dbReference type="GO" id="GO:0004640">
    <property type="term" value="F:phosphoribosylanthranilate isomerase activity"/>
    <property type="evidence" value="ECO:0007669"/>
    <property type="project" value="TreeGrafter"/>
</dbReference>
<dbReference type="InterPro" id="IPR011060">
    <property type="entry name" value="RibuloseP-bd_barrel"/>
</dbReference>
<dbReference type="Pfam" id="PF00218">
    <property type="entry name" value="IGPS"/>
    <property type="match status" value="1"/>
</dbReference>
<dbReference type="EC" id="4.1.1.48" evidence="8"/>
<evidence type="ECO:0000256" key="3">
    <source>
        <dbReference type="ARBA" id="ARBA00022605"/>
    </source>
</evidence>
<dbReference type="NCBIfam" id="NF001377">
    <property type="entry name" value="PRK00278.2-4"/>
    <property type="match status" value="1"/>
</dbReference>
<organism evidence="10">
    <name type="scientific">uncultured Planctomycetota bacterium</name>
    <dbReference type="NCBI Taxonomy" id="120965"/>
    <lineage>
        <taxon>Bacteria</taxon>
        <taxon>Pseudomonadati</taxon>
        <taxon>Planctomycetota</taxon>
        <taxon>environmental samples</taxon>
    </lineage>
</organism>
<evidence type="ECO:0000256" key="1">
    <source>
        <dbReference type="ARBA" id="ARBA00001633"/>
    </source>
</evidence>
<dbReference type="GO" id="GO:0000162">
    <property type="term" value="P:L-tryptophan biosynthetic process"/>
    <property type="evidence" value="ECO:0007669"/>
    <property type="project" value="UniProtKB-UniRule"/>
</dbReference>
<evidence type="ECO:0000256" key="5">
    <source>
        <dbReference type="ARBA" id="ARBA00022822"/>
    </source>
</evidence>
<protein>
    <recommendedName>
        <fullName evidence="8">Indole-3-glycerol phosphate synthase</fullName>
        <shortName evidence="8">IGPS</shortName>
        <ecNumber evidence="8">4.1.1.48</ecNumber>
    </recommendedName>
</protein>
<gene>
    <name evidence="8 10" type="primary">trpC</name>
    <name evidence="10" type="ORF">fos2004AM_00025</name>
</gene>
<dbReference type="Gene3D" id="3.20.20.70">
    <property type="entry name" value="Aldolase class I"/>
    <property type="match status" value="1"/>
</dbReference>
<evidence type="ECO:0000259" key="9">
    <source>
        <dbReference type="Pfam" id="PF00218"/>
    </source>
</evidence>
<dbReference type="InterPro" id="IPR001468">
    <property type="entry name" value="Indole-3-GlycerolPSynthase_CS"/>
</dbReference>
<accession>A0A5B8KFF5</accession>
<evidence type="ECO:0000256" key="2">
    <source>
        <dbReference type="ARBA" id="ARBA00004696"/>
    </source>
</evidence>
<name>A0A5B8KFF5_9BACT</name>
<keyword evidence="5 8" id="KW-0822">Tryptophan biosynthesis</keyword>
<dbReference type="InterPro" id="IPR045186">
    <property type="entry name" value="Indole-3-glycerol_P_synth"/>
</dbReference>
<dbReference type="PANTHER" id="PTHR22854">
    <property type="entry name" value="TRYPTOPHAN BIOSYNTHESIS PROTEIN"/>
    <property type="match status" value="1"/>
</dbReference>
<dbReference type="SUPFAM" id="SSF51366">
    <property type="entry name" value="Ribulose-phoshate binding barrel"/>
    <property type="match status" value="1"/>
</dbReference>
<dbReference type="CDD" id="cd00331">
    <property type="entry name" value="IGPS"/>
    <property type="match status" value="1"/>
</dbReference>
<evidence type="ECO:0000256" key="8">
    <source>
        <dbReference type="HAMAP-Rule" id="MF_00134"/>
    </source>
</evidence>
<keyword evidence="6 8" id="KW-0057">Aromatic amino acid biosynthesis</keyword>
<comment type="catalytic activity">
    <reaction evidence="1 8">
        <text>1-(2-carboxyphenylamino)-1-deoxy-D-ribulose 5-phosphate + H(+) = (1S,2R)-1-C-(indol-3-yl)glycerol 3-phosphate + CO2 + H2O</text>
        <dbReference type="Rhea" id="RHEA:23476"/>
        <dbReference type="ChEBI" id="CHEBI:15377"/>
        <dbReference type="ChEBI" id="CHEBI:15378"/>
        <dbReference type="ChEBI" id="CHEBI:16526"/>
        <dbReference type="ChEBI" id="CHEBI:58613"/>
        <dbReference type="ChEBI" id="CHEBI:58866"/>
        <dbReference type="EC" id="4.1.1.48"/>
    </reaction>
</comment>
<evidence type="ECO:0000256" key="4">
    <source>
        <dbReference type="ARBA" id="ARBA00022793"/>
    </source>
</evidence>
<dbReference type="PANTHER" id="PTHR22854:SF2">
    <property type="entry name" value="INDOLE-3-GLYCEROL-PHOSPHATE SYNTHASE"/>
    <property type="match status" value="1"/>
</dbReference>
<dbReference type="AlphaFoldDB" id="A0A5B8KFF5"/>
<sequence length="295" mass="32479">MFPDRPVAGQTIRRTGSRAAILICKGLGLSNILDEILASKREEVERARRARPLEDLKSQPGYFWPRRNFYGAVAVPRRRGPNLIAEIKRASPSAGLIRADFDPVAVARQYAAGGAQALSVLTDQQYFGGRLEYIEQVKAAVELPVLRKDFLVDAYQVHESRAAGADAVLVIAEALDMGAVGELVGLARALELWVLLEVHTRERLLEVLQSLPKGQREGVLIGVNNRDLQAQQVDLGTTEALARIIPPGMPIVAESGIRTRRDVERMHAAGARALLVGERLMRSKDPQRTIRELFG</sequence>
<dbReference type="FunFam" id="3.20.20.70:FF:000024">
    <property type="entry name" value="Indole-3-glycerol phosphate synthase"/>
    <property type="match status" value="1"/>
</dbReference>
<feature type="domain" description="Indole-3-glycerol phosphate synthase" evidence="9">
    <location>
        <begin position="33"/>
        <end position="293"/>
    </location>
</feature>